<keyword evidence="3" id="KW-1185">Reference proteome</keyword>
<proteinExistence type="predicted"/>
<feature type="compositionally biased region" description="Polar residues" evidence="1">
    <location>
        <begin position="30"/>
        <end position="51"/>
    </location>
</feature>
<dbReference type="Gene3D" id="2.60.40.640">
    <property type="match status" value="1"/>
</dbReference>
<evidence type="ECO:0000313" key="2">
    <source>
        <dbReference type="EMBL" id="KJA20504.1"/>
    </source>
</evidence>
<dbReference type="EMBL" id="KN817566">
    <property type="protein sequence ID" value="KJA20504.1"/>
    <property type="molecule type" value="Genomic_DNA"/>
</dbReference>
<name>A0A0D2NNW9_HYPSF</name>
<feature type="compositionally biased region" description="Polar residues" evidence="1">
    <location>
        <begin position="176"/>
        <end position="185"/>
    </location>
</feature>
<feature type="region of interest" description="Disordered" evidence="1">
    <location>
        <begin position="162"/>
        <end position="185"/>
    </location>
</feature>
<dbReference type="OrthoDB" id="2333384at2759"/>
<feature type="region of interest" description="Disordered" evidence="1">
    <location>
        <begin position="23"/>
        <end position="73"/>
    </location>
</feature>
<dbReference type="AlphaFoldDB" id="A0A0D2NNW9"/>
<organism evidence="2 3">
    <name type="scientific">Hypholoma sublateritium (strain FD-334 SS-4)</name>
    <dbReference type="NCBI Taxonomy" id="945553"/>
    <lineage>
        <taxon>Eukaryota</taxon>
        <taxon>Fungi</taxon>
        <taxon>Dikarya</taxon>
        <taxon>Basidiomycota</taxon>
        <taxon>Agaricomycotina</taxon>
        <taxon>Agaricomycetes</taxon>
        <taxon>Agaricomycetidae</taxon>
        <taxon>Agaricales</taxon>
        <taxon>Agaricineae</taxon>
        <taxon>Strophariaceae</taxon>
        <taxon>Hypholoma</taxon>
    </lineage>
</organism>
<protein>
    <recommendedName>
        <fullName evidence="4">Arrestin-like N-terminal domain-containing protein</fullName>
    </recommendedName>
</protein>
<evidence type="ECO:0008006" key="4">
    <source>
        <dbReference type="Google" id="ProtNLM"/>
    </source>
</evidence>
<dbReference type="Proteomes" id="UP000054270">
    <property type="component" value="Unassembled WGS sequence"/>
</dbReference>
<dbReference type="InterPro" id="IPR014752">
    <property type="entry name" value="Arrestin-like_C"/>
</dbReference>
<reference evidence="3" key="1">
    <citation type="submission" date="2014-04" db="EMBL/GenBank/DDBJ databases">
        <title>Evolutionary Origins and Diversification of the Mycorrhizal Mutualists.</title>
        <authorList>
            <consortium name="DOE Joint Genome Institute"/>
            <consortium name="Mycorrhizal Genomics Consortium"/>
            <person name="Kohler A."/>
            <person name="Kuo A."/>
            <person name="Nagy L.G."/>
            <person name="Floudas D."/>
            <person name="Copeland A."/>
            <person name="Barry K.W."/>
            <person name="Cichocki N."/>
            <person name="Veneault-Fourrey C."/>
            <person name="LaButti K."/>
            <person name="Lindquist E.A."/>
            <person name="Lipzen A."/>
            <person name="Lundell T."/>
            <person name="Morin E."/>
            <person name="Murat C."/>
            <person name="Riley R."/>
            <person name="Ohm R."/>
            <person name="Sun H."/>
            <person name="Tunlid A."/>
            <person name="Henrissat B."/>
            <person name="Grigoriev I.V."/>
            <person name="Hibbett D.S."/>
            <person name="Martin F."/>
        </authorList>
    </citation>
    <scope>NUCLEOTIDE SEQUENCE [LARGE SCALE GENOMIC DNA]</scope>
    <source>
        <strain evidence="3">FD-334 SS-4</strain>
    </source>
</reference>
<evidence type="ECO:0000313" key="3">
    <source>
        <dbReference type="Proteomes" id="UP000054270"/>
    </source>
</evidence>
<gene>
    <name evidence="2" type="ORF">HYPSUDRAFT_784190</name>
</gene>
<accession>A0A0D2NNW9</accession>
<evidence type="ECO:0000256" key="1">
    <source>
        <dbReference type="SAM" id="MobiDB-lite"/>
    </source>
</evidence>
<sequence length="457" mass="48985">MSANTLPVYALVDTTAQTPVPVVVPITNPHNRPSPTGLTPPQSDYQNQNPTEPHGGRSAPPPHQTQVKQFDYKTESRGRAVAVLTLSAAAAYSRDLATFLGREPITGTVQLHLDKPTVVKSITISISGRCKPKDRTGADNLFDNDTTFLDISHTVWAAHDPKDKRGILGPPGAPPTISNNSLNAHGSNSSSARYANIAAPDGKLQGDYHWTFAIDLPSAVVAPSDTGSVSFAALQKLRDGYYASAVYNVSVRIQREWTAPDYKIKASVAYIPVVWPPPLPVPGPLPSAGKQSSYGPFERWHALAPVRVMGTRTRTRTNVEIGCTLFLAKPLNYNRGSLIPLCMRLSSSDPAALDALCAPNAIVVRLQRRGALASVSAANKKSGVVGLRFPVALGGDDGQSLEEGPAAWTAVRHEQNGGEHVRYLAGELGVPRGVKPSSTKIEVRVDIYLVRPGSERR</sequence>